<feature type="transmembrane region" description="Helical" evidence="11">
    <location>
        <begin position="317"/>
        <end position="337"/>
    </location>
</feature>
<evidence type="ECO:0000313" key="14">
    <source>
        <dbReference type="EMBL" id="MBB5019423.1"/>
    </source>
</evidence>
<evidence type="ECO:0000256" key="7">
    <source>
        <dbReference type="ARBA" id="ARBA00022798"/>
    </source>
</evidence>
<dbReference type="GO" id="GO:0004144">
    <property type="term" value="F:diacylglycerol O-acyltransferase activity"/>
    <property type="evidence" value="ECO:0007669"/>
    <property type="project" value="UniProtKB-EC"/>
</dbReference>
<comment type="catalytic activity">
    <reaction evidence="10">
        <text>an acyl-CoA + a 1,2-diacyl-sn-glycerol = a triacyl-sn-glycerol + CoA</text>
        <dbReference type="Rhea" id="RHEA:10868"/>
        <dbReference type="ChEBI" id="CHEBI:17815"/>
        <dbReference type="ChEBI" id="CHEBI:57287"/>
        <dbReference type="ChEBI" id="CHEBI:58342"/>
        <dbReference type="ChEBI" id="CHEBI:64615"/>
        <dbReference type="EC" id="2.3.1.20"/>
    </reaction>
</comment>
<evidence type="ECO:0000256" key="10">
    <source>
        <dbReference type="ARBA" id="ARBA00048109"/>
    </source>
</evidence>
<dbReference type="RefSeq" id="WP_184040277.1">
    <property type="nucleotide sequence ID" value="NZ_JACHHY010000017.1"/>
</dbReference>
<evidence type="ECO:0000256" key="6">
    <source>
        <dbReference type="ARBA" id="ARBA00022679"/>
    </source>
</evidence>
<keyword evidence="11" id="KW-0472">Membrane</keyword>
<evidence type="ECO:0000256" key="2">
    <source>
        <dbReference type="ARBA" id="ARBA00005189"/>
    </source>
</evidence>
<name>A0A840MT23_9PROT</name>
<dbReference type="GO" id="GO:0006071">
    <property type="term" value="P:glycerol metabolic process"/>
    <property type="evidence" value="ECO:0007669"/>
    <property type="project" value="UniProtKB-KW"/>
</dbReference>
<evidence type="ECO:0000259" key="13">
    <source>
        <dbReference type="Pfam" id="PF06974"/>
    </source>
</evidence>
<comment type="similarity">
    <text evidence="3">Belongs to the long-chain O-acyltransferase family.</text>
</comment>
<keyword evidence="11" id="KW-0812">Transmembrane</keyword>
<accession>A0A840MT23</accession>
<dbReference type="Pfam" id="PF03007">
    <property type="entry name" value="WS_DGAT_cat"/>
    <property type="match status" value="1"/>
</dbReference>
<comment type="caution">
    <text evidence="14">The sequence shown here is derived from an EMBL/GenBank/DDBJ whole genome shotgun (WGS) entry which is preliminary data.</text>
</comment>
<evidence type="ECO:0000256" key="5">
    <source>
        <dbReference type="ARBA" id="ARBA00022516"/>
    </source>
</evidence>
<dbReference type="Proteomes" id="UP000575898">
    <property type="component" value="Unassembled WGS sequence"/>
</dbReference>
<dbReference type="InterPro" id="IPR014292">
    <property type="entry name" value="Acyl_transf_WS/DGAT"/>
</dbReference>
<evidence type="ECO:0000256" key="8">
    <source>
        <dbReference type="ARBA" id="ARBA00023098"/>
    </source>
</evidence>
<comment type="pathway">
    <text evidence="2">Lipid metabolism.</text>
</comment>
<evidence type="ECO:0000256" key="9">
    <source>
        <dbReference type="ARBA" id="ARBA00023315"/>
    </source>
</evidence>
<dbReference type="NCBIfam" id="TIGR02946">
    <property type="entry name" value="acyl_WS_DGAT"/>
    <property type="match status" value="1"/>
</dbReference>
<organism evidence="14 15">
    <name type="scientific">Chitinivorax tropicus</name>
    <dbReference type="NCBI Taxonomy" id="714531"/>
    <lineage>
        <taxon>Bacteria</taxon>
        <taxon>Pseudomonadati</taxon>
        <taxon>Pseudomonadota</taxon>
        <taxon>Betaproteobacteria</taxon>
        <taxon>Chitinivorax</taxon>
    </lineage>
</organism>
<feature type="domain" description="O-acyltransferase WSD1-like N-terminal" evidence="12">
    <location>
        <begin position="13"/>
        <end position="275"/>
    </location>
</feature>
<dbReference type="EC" id="2.3.1.20" evidence="4"/>
<evidence type="ECO:0000256" key="1">
    <source>
        <dbReference type="ARBA" id="ARBA00004771"/>
    </source>
</evidence>
<sequence length="501" mass="56092">MIWNLNGPEKRSMSAVDTAWLRMDRRTNLMMIVGILIFESPLPIDEFKQLLETRFLKYRRFRQCPVGSGTSYYWEDALDFHLDNHVSRVSLTDRATHADLQDFVSELASSKLDDRHPLWHFHLVEDFEGGTALVARIHHCYADGIALIQVLLGMTDGAVATRRKRKAQDDEQDGDLWNRLYRPFAGAVTGAVKFYWDVIEGTIDLVKSPSKLMKYTSLGLGITSDAAKVLSMSNDPHTSLKGELTDRKRCVWAEPLDLNEVKLIGKALDCTINDVLLASVAGALRNYLLSRGDVVDGQDIRAFVPVNMRPTNKMDRLGNYFGLVALSLPIGIANPFARLYELKRRMEELKHSHEAVVALGLLGVAGALPNVVQQFSFDLLTKKASAVMTNVPGPKEPIFMIGSQLKDIMFWVPSSGEIGMGVSILSYNGQIRFGVIADSHLVPDPENIVNRLQSEFDKLLYGTLLNSWEQPLSPVVIEQEIHDWITVQELESVLEAVSQGK</sequence>
<keyword evidence="15" id="KW-1185">Reference proteome</keyword>
<evidence type="ECO:0000313" key="15">
    <source>
        <dbReference type="Proteomes" id="UP000575898"/>
    </source>
</evidence>
<keyword evidence="9 14" id="KW-0012">Acyltransferase</keyword>
<evidence type="ECO:0000256" key="11">
    <source>
        <dbReference type="SAM" id="Phobius"/>
    </source>
</evidence>
<protein>
    <recommendedName>
        <fullName evidence="4">diacylglycerol O-acyltransferase</fullName>
        <ecNumber evidence="4">2.3.1.20</ecNumber>
    </recommendedName>
</protein>
<dbReference type="InterPro" id="IPR004255">
    <property type="entry name" value="O-acyltransferase_WSD1_N"/>
</dbReference>
<dbReference type="UniPathway" id="UPA00282"/>
<keyword evidence="11" id="KW-1133">Transmembrane helix</keyword>
<dbReference type="Pfam" id="PF06974">
    <property type="entry name" value="WS_DGAT_C"/>
    <property type="match status" value="1"/>
</dbReference>
<keyword evidence="5" id="KW-0444">Lipid biosynthesis</keyword>
<dbReference type="PANTHER" id="PTHR31650:SF1">
    <property type="entry name" value="WAX ESTER SYNTHASE_DIACYLGLYCEROL ACYLTRANSFERASE 4-RELATED"/>
    <property type="match status" value="1"/>
</dbReference>
<keyword evidence="8" id="KW-0443">Lipid metabolism</keyword>
<proteinExistence type="inferred from homology"/>
<dbReference type="PANTHER" id="PTHR31650">
    <property type="entry name" value="O-ACYLTRANSFERASE (WSD1-LIKE) FAMILY PROTEIN"/>
    <property type="match status" value="1"/>
</dbReference>
<dbReference type="AlphaFoldDB" id="A0A840MT23"/>
<reference evidence="14 15" key="1">
    <citation type="submission" date="2020-08" db="EMBL/GenBank/DDBJ databases">
        <title>Genomic Encyclopedia of Type Strains, Phase IV (KMG-IV): sequencing the most valuable type-strain genomes for metagenomic binning, comparative biology and taxonomic classification.</title>
        <authorList>
            <person name="Goeker M."/>
        </authorList>
    </citation>
    <scope>NUCLEOTIDE SEQUENCE [LARGE SCALE GENOMIC DNA]</scope>
    <source>
        <strain evidence="14 15">DSM 27165</strain>
    </source>
</reference>
<dbReference type="SUPFAM" id="SSF52777">
    <property type="entry name" value="CoA-dependent acyltransferases"/>
    <property type="match status" value="1"/>
</dbReference>
<evidence type="ECO:0000256" key="4">
    <source>
        <dbReference type="ARBA" id="ARBA00013244"/>
    </source>
</evidence>
<gene>
    <name evidence="14" type="ORF">HNQ59_002725</name>
</gene>
<evidence type="ECO:0000259" key="12">
    <source>
        <dbReference type="Pfam" id="PF03007"/>
    </source>
</evidence>
<keyword evidence="6 14" id="KW-0808">Transferase</keyword>
<dbReference type="GO" id="GO:0005886">
    <property type="term" value="C:plasma membrane"/>
    <property type="evidence" value="ECO:0007669"/>
    <property type="project" value="TreeGrafter"/>
</dbReference>
<comment type="pathway">
    <text evidence="1">Glycerolipid metabolism; triacylglycerol biosynthesis.</text>
</comment>
<dbReference type="InterPro" id="IPR045034">
    <property type="entry name" value="O-acyltransferase_WSD1-like"/>
</dbReference>
<feature type="domain" description="O-acyltransferase WSD1 C-terminal" evidence="13">
    <location>
        <begin position="318"/>
        <end position="459"/>
    </location>
</feature>
<evidence type="ECO:0000256" key="3">
    <source>
        <dbReference type="ARBA" id="ARBA00009587"/>
    </source>
</evidence>
<dbReference type="InterPro" id="IPR009721">
    <property type="entry name" value="O-acyltransferase_WSD1_C"/>
</dbReference>
<keyword evidence="7" id="KW-0319">Glycerol metabolism</keyword>
<dbReference type="EMBL" id="JACHHY010000017">
    <property type="protein sequence ID" value="MBB5019423.1"/>
    <property type="molecule type" value="Genomic_DNA"/>
</dbReference>
<dbReference type="GO" id="GO:0019432">
    <property type="term" value="P:triglyceride biosynthetic process"/>
    <property type="evidence" value="ECO:0007669"/>
    <property type="project" value="UniProtKB-UniPathway"/>
</dbReference>